<sequence length="335" mass="37526">MNRDVATVLGDHFRMHPSFFTNYERTVTTSSTSGGSCSVLTSGLALQQYLSMSPRILVTLPSSLIKHAPLRCSETGRYVSLTRVNGKLDSVGTVKRKCFVWNKLSEDGWTSIVICDPGLRNIVTRNEADGRGHVLPVGQQPAEAAYVDFFAADIGVTAEQGPPKTSIADDLCFYLTNYSSLPGLTYETPDIVSLFLQKIVASLYLRHLDQLRKTIAQAQSPMRWTSDFGTLGLAAVEANWSDCQTLERRLQLHCLDLEGILVQLRLPLERPDLRKIRSWQDVAADFQMLYHQYNHARSWVEKLNSSMTALAACQATTPLEGNVSGFILWFRSRWF</sequence>
<proteinExistence type="predicted"/>
<dbReference type="Proteomes" id="UP000562682">
    <property type="component" value="Unassembled WGS sequence"/>
</dbReference>
<evidence type="ECO:0000313" key="1">
    <source>
        <dbReference type="EMBL" id="KAF5693652.1"/>
    </source>
</evidence>
<keyword evidence="2" id="KW-1185">Reference proteome</keyword>
<reference evidence="1 2" key="1">
    <citation type="submission" date="2020-05" db="EMBL/GenBank/DDBJ databases">
        <title>Identification and distribution of gene clusters putatively required for synthesis of sphingolipid metabolism inhibitors in phylogenetically diverse species of the filamentous fungus Fusarium.</title>
        <authorList>
            <person name="Kim H.-S."/>
            <person name="Busman M."/>
            <person name="Brown D.W."/>
            <person name="Divon H."/>
            <person name="Uhlig S."/>
            <person name="Proctor R.H."/>
        </authorList>
    </citation>
    <scope>NUCLEOTIDE SEQUENCE [LARGE SCALE GENOMIC DNA]</scope>
    <source>
        <strain evidence="1 2">NRRL 25311</strain>
    </source>
</reference>
<comment type="caution">
    <text evidence="1">The sequence shown here is derived from an EMBL/GenBank/DDBJ whole genome shotgun (WGS) entry which is preliminary data.</text>
</comment>
<accession>A0A8H5XH70</accession>
<protein>
    <submittedName>
        <fullName evidence="1">Uncharacterized protein</fullName>
    </submittedName>
</protein>
<dbReference type="AlphaFoldDB" id="A0A8H5XH70"/>
<organism evidence="1 2">
    <name type="scientific">Fusarium denticulatum</name>
    <dbReference type="NCBI Taxonomy" id="48507"/>
    <lineage>
        <taxon>Eukaryota</taxon>
        <taxon>Fungi</taxon>
        <taxon>Dikarya</taxon>
        <taxon>Ascomycota</taxon>
        <taxon>Pezizomycotina</taxon>
        <taxon>Sordariomycetes</taxon>
        <taxon>Hypocreomycetidae</taxon>
        <taxon>Hypocreales</taxon>
        <taxon>Nectriaceae</taxon>
        <taxon>Fusarium</taxon>
        <taxon>Fusarium fujikuroi species complex</taxon>
    </lineage>
</organism>
<gene>
    <name evidence="1" type="ORF">FDENT_1884</name>
</gene>
<dbReference type="EMBL" id="JAAOAK010000034">
    <property type="protein sequence ID" value="KAF5693652.1"/>
    <property type="molecule type" value="Genomic_DNA"/>
</dbReference>
<name>A0A8H5XH70_9HYPO</name>
<evidence type="ECO:0000313" key="2">
    <source>
        <dbReference type="Proteomes" id="UP000562682"/>
    </source>
</evidence>